<feature type="domain" description="Thiamine pyrophosphate enzyme TPP-binding" evidence="4">
    <location>
        <begin position="460"/>
        <end position="552"/>
    </location>
</feature>
<proteinExistence type="predicted"/>
<dbReference type="Pfam" id="PF20169">
    <property type="entry name" value="DUF6537"/>
    <property type="match status" value="1"/>
</dbReference>
<accession>A0A7Y9EBD2</accession>
<dbReference type="NCBIfam" id="NF009589">
    <property type="entry name" value="PRK13030.1"/>
    <property type="match status" value="1"/>
</dbReference>
<gene>
    <name evidence="6" type="ORF">BJY14_000619</name>
</gene>
<dbReference type="EMBL" id="JACCBA010000001">
    <property type="protein sequence ID" value="NYD44636.1"/>
    <property type="molecule type" value="Genomic_DNA"/>
</dbReference>
<dbReference type="SUPFAM" id="SSF53323">
    <property type="entry name" value="Pyruvate-ferredoxin oxidoreductase, PFOR, domain III"/>
    <property type="match status" value="1"/>
</dbReference>
<keyword evidence="1 6" id="KW-0560">Oxidoreductase</keyword>
<dbReference type="SUPFAM" id="SSF52518">
    <property type="entry name" value="Thiamin diphosphate-binding fold (THDP-binding)"/>
    <property type="match status" value="2"/>
</dbReference>
<feature type="compositionally biased region" description="Basic and acidic residues" evidence="2">
    <location>
        <begin position="847"/>
        <end position="858"/>
    </location>
</feature>
<dbReference type="InterPro" id="IPR051457">
    <property type="entry name" value="2-oxoacid:Fd_oxidoreductase"/>
</dbReference>
<evidence type="ECO:0000259" key="4">
    <source>
        <dbReference type="Pfam" id="PF02775"/>
    </source>
</evidence>
<dbReference type="GO" id="GO:0000287">
    <property type="term" value="F:magnesium ion binding"/>
    <property type="evidence" value="ECO:0007669"/>
    <property type="project" value="UniProtKB-ARBA"/>
</dbReference>
<dbReference type="Gene3D" id="3.40.50.970">
    <property type="match status" value="1"/>
</dbReference>
<dbReference type="InterPro" id="IPR002869">
    <property type="entry name" value="Pyrv_flavodox_OxRed_cen"/>
</dbReference>
<dbReference type="Proteomes" id="UP000529783">
    <property type="component" value="Unassembled WGS sequence"/>
</dbReference>
<dbReference type="GO" id="GO:0030976">
    <property type="term" value="F:thiamine pyrophosphate binding"/>
    <property type="evidence" value="ECO:0007669"/>
    <property type="project" value="InterPro"/>
</dbReference>
<dbReference type="InterPro" id="IPR002880">
    <property type="entry name" value="Pyrv_Fd/Flavodoxin_OxRdtase_N"/>
</dbReference>
<organism evidence="6 7">
    <name type="scientific">Actinomadura luteofluorescens</name>
    <dbReference type="NCBI Taxonomy" id="46163"/>
    <lineage>
        <taxon>Bacteria</taxon>
        <taxon>Bacillati</taxon>
        <taxon>Actinomycetota</taxon>
        <taxon>Actinomycetes</taxon>
        <taxon>Streptosporangiales</taxon>
        <taxon>Thermomonosporaceae</taxon>
        <taxon>Actinomadura</taxon>
    </lineage>
</organism>
<evidence type="ECO:0000313" key="7">
    <source>
        <dbReference type="Proteomes" id="UP000529783"/>
    </source>
</evidence>
<dbReference type="PANTHER" id="PTHR48084">
    <property type="entry name" value="2-OXOGLUTARATE OXIDOREDUCTASE SUBUNIT KORB-RELATED"/>
    <property type="match status" value="1"/>
</dbReference>
<evidence type="ECO:0000313" key="6">
    <source>
        <dbReference type="EMBL" id="NYD44636.1"/>
    </source>
</evidence>
<evidence type="ECO:0000259" key="3">
    <source>
        <dbReference type="Pfam" id="PF01558"/>
    </source>
</evidence>
<feature type="region of interest" description="Disordered" evidence="2">
    <location>
        <begin position="837"/>
        <end position="858"/>
    </location>
</feature>
<dbReference type="RefSeq" id="WP_179842190.1">
    <property type="nucleotide sequence ID" value="NZ_JACCBA010000001.1"/>
</dbReference>
<dbReference type="AlphaFoldDB" id="A0A7Y9EBD2"/>
<dbReference type="Gene3D" id="3.40.920.10">
    <property type="entry name" value="Pyruvate-ferredoxin oxidoreductase, PFOR, domain III"/>
    <property type="match status" value="1"/>
</dbReference>
<evidence type="ECO:0000256" key="2">
    <source>
        <dbReference type="SAM" id="MobiDB-lite"/>
    </source>
</evidence>
<dbReference type="CDD" id="cd07034">
    <property type="entry name" value="TPP_PYR_PFOR_IOR-alpha_like"/>
    <property type="match status" value="1"/>
</dbReference>
<reference evidence="6 7" key="1">
    <citation type="submission" date="2020-07" db="EMBL/GenBank/DDBJ databases">
        <title>Sequencing the genomes of 1000 actinobacteria strains.</title>
        <authorList>
            <person name="Klenk H.-P."/>
        </authorList>
    </citation>
    <scope>NUCLEOTIDE SEQUENCE [LARGE SCALE GENOMIC DNA]</scope>
    <source>
        <strain evidence="6 7">DSM 40398</strain>
    </source>
</reference>
<comment type="caution">
    <text evidence="6">The sequence shown here is derived from an EMBL/GenBank/DDBJ whole genome shotgun (WGS) entry which is preliminary data.</text>
</comment>
<dbReference type="Pfam" id="PF02775">
    <property type="entry name" value="TPP_enzyme_C"/>
    <property type="match status" value="1"/>
</dbReference>
<sequence>MTGPAGRQTRLDDRYELLDGEVYLSGLQALVRLPLDQVRADRAAGRRTAVLVSGYEGSPLAGYDLELARQRRLLDEHEVVFRPGLNEELAANAVQGSQLAESVGELTHDGVVGIWYGKAPGLDRATDALRHANLGGSSAGGGALVLVGDDATAKSSTIPSSSEAAMAEIGMTVLAPADPQDILDLGRHGIALSRFCGLWTGMKLATEVVDGSAVAVVGPERVRPVLPDRTLDGVPFEHRVTARFLQPALGELERSLLTSRVELARRYARANGLNTVAGDPSARVGIVAAGATYRDLRQALTMVGIGEEELASSGVRLLKLGMVAPLEPRIVAEFAAGLDEILVVEDKRPFLETALKDELYGRPGAPLISGKRAPDGSALLPRDGVLTPGVIATAVARRATAHLAAPDLRRWLEERTEPRSPSRGRSPKPLPLVSRAPYFCSGCPHNRSTVTPEGSLVGAGIGCHALAATMPAARVGEIVGLSQMGGEGAVWIGMAPFVRQGHLLQNIGDGTFHHSGSLAVRAAVAAGVNITYKILHNDAVAMTGGQRAVGGMAVPEMAAALLAEGVARIVVTTEDPGRYDGVRLPAGVTVRHRDRLVETQDELAAVPGVTVMIHDQECATELRRKRKRKLAVEPARRVFINERVCEGCGDCGAKSNCLSVQPVETVFGRKTRIDQTSCNKDFSCLDGDCPSFISVRPGTAASPGAAGEPLAGAALPDPEVSVGAADFGMRITGIGGTGVVTTAQIVATAAVLSGLYVQSLDQTGLAQKGGAVVSDILLSRTPRAGANKLGPGSCDLYMGCDLLVAAQDVYLTVASPDRTVAVVSTARVPTGSMVVDPDAVFPPDTSTRGRIDASTRGERNRYADARELAATLLGSDQYANLLLLGMAVQAGALPIEARRIEEAIGLNGVSVDRNVQAFRRGRQVVADPDAIGALLEAGQDEPPPPAPSADAERIAGLVASGADGELAELVLRGVGELIAYQSTAYAERFARFVERVREAESAALREPGEISRQVARYLFKLMAYKDEYEVARLSLDPALRARLRRQFGADVRYEFLLHPPVLRAMGLSRKIRLGPWSRPAFRMLHGMRGLRGTRLDPFRFGEVRATERALIGEYTEAIGAAVAALSDDNAEIVAEMAGLPDLVRGYEGLKLKGAARMRARMAALSTVLAAADEPVEDPDERS</sequence>
<dbReference type="Pfam" id="PF01558">
    <property type="entry name" value="POR"/>
    <property type="match status" value="1"/>
</dbReference>
<dbReference type="InterPro" id="IPR046667">
    <property type="entry name" value="DUF6537"/>
</dbReference>
<keyword evidence="7" id="KW-1185">Reference proteome</keyword>
<evidence type="ECO:0000256" key="1">
    <source>
        <dbReference type="ARBA" id="ARBA00023002"/>
    </source>
</evidence>
<dbReference type="PANTHER" id="PTHR48084:SF3">
    <property type="entry name" value="SUBUNIT OF PYRUVATE:FLAVODOXIN OXIDOREDUCTASE"/>
    <property type="match status" value="1"/>
</dbReference>
<dbReference type="NCBIfam" id="NF009588">
    <property type="entry name" value="PRK13029.1"/>
    <property type="match status" value="1"/>
</dbReference>
<dbReference type="GO" id="GO:0045333">
    <property type="term" value="P:cellular respiration"/>
    <property type="evidence" value="ECO:0007669"/>
    <property type="project" value="UniProtKB-ARBA"/>
</dbReference>
<dbReference type="GO" id="GO:0043805">
    <property type="term" value="F:indolepyruvate ferredoxin oxidoreductase activity"/>
    <property type="evidence" value="ECO:0007669"/>
    <property type="project" value="UniProtKB-EC"/>
</dbReference>
<evidence type="ECO:0000259" key="5">
    <source>
        <dbReference type="Pfam" id="PF20169"/>
    </source>
</evidence>
<name>A0A7Y9EBD2_9ACTN</name>
<dbReference type="EC" id="1.2.7.8" evidence="6"/>
<protein>
    <submittedName>
        <fullName evidence="6">Indolepyruvate ferredoxin oxidoreductase</fullName>
        <ecNumber evidence="6">1.2.7.8</ecNumber>
    </submittedName>
</protein>
<feature type="domain" description="DUF6537" evidence="5">
    <location>
        <begin position="966"/>
        <end position="1162"/>
    </location>
</feature>
<keyword evidence="6" id="KW-0670">Pyruvate</keyword>
<dbReference type="InterPro" id="IPR019752">
    <property type="entry name" value="Pyrv/ketoisovalerate_OxRed_cat"/>
</dbReference>
<feature type="domain" description="Pyruvate/ketoisovalerate oxidoreductase catalytic" evidence="3">
    <location>
        <begin position="735"/>
        <end position="923"/>
    </location>
</feature>
<dbReference type="InterPro" id="IPR011766">
    <property type="entry name" value="TPP_enzyme_TPP-bd"/>
</dbReference>
<dbReference type="InterPro" id="IPR029061">
    <property type="entry name" value="THDP-binding"/>
</dbReference>